<accession>A0A369AP58</accession>
<dbReference type="Pfam" id="PF13413">
    <property type="entry name" value="HTH_25"/>
    <property type="match status" value="1"/>
</dbReference>
<dbReference type="AlphaFoldDB" id="A0A369AP58"/>
<dbReference type="Gene3D" id="1.10.260.40">
    <property type="entry name" value="lambda repressor-like DNA-binding domains"/>
    <property type="match status" value="1"/>
</dbReference>
<gene>
    <name evidence="3" type="ORF">DFR45_102307</name>
</gene>
<dbReference type="GO" id="GO:0003677">
    <property type="term" value="F:DNA binding"/>
    <property type="evidence" value="ECO:0007669"/>
    <property type="project" value="InterPro"/>
</dbReference>
<dbReference type="RefSeq" id="WP_114482477.1">
    <property type="nucleotide sequence ID" value="NZ_QPJU01000002.1"/>
</dbReference>
<keyword evidence="4" id="KW-1185">Reference proteome</keyword>
<protein>
    <submittedName>
        <fullName evidence="3">Cytoskeleton protein RodZ</fullName>
    </submittedName>
</protein>
<proteinExistence type="predicted"/>
<organism evidence="3 4">
    <name type="scientific">Extensimonas vulgaris</name>
    <dbReference type="NCBI Taxonomy" id="1031594"/>
    <lineage>
        <taxon>Bacteria</taxon>
        <taxon>Pseudomonadati</taxon>
        <taxon>Pseudomonadota</taxon>
        <taxon>Betaproteobacteria</taxon>
        <taxon>Burkholderiales</taxon>
        <taxon>Comamonadaceae</taxon>
        <taxon>Extensimonas</taxon>
    </lineage>
</organism>
<reference evidence="3 4" key="1">
    <citation type="submission" date="2018-07" db="EMBL/GenBank/DDBJ databases">
        <title>Genomic Encyclopedia of Type Strains, Phase IV (KMG-IV): sequencing the most valuable type-strain genomes for metagenomic binning, comparative biology and taxonomic classification.</title>
        <authorList>
            <person name="Goeker M."/>
        </authorList>
    </citation>
    <scope>NUCLEOTIDE SEQUENCE [LARGE SCALE GENOMIC DNA]</scope>
    <source>
        <strain evidence="3 4">DSM 100911</strain>
    </source>
</reference>
<evidence type="ECO:0000259" key="2">
    <source>
        <dbReference type="Pfam" id="PF13464"/>
    </source>
</evidence>
<feature type="transmembrane region" description="Helical" evidence="1">
    <location>
        <begin position="131"/>
        <end position="149"/>
    </location>
</feature>
<feature type="domain" description="Cytoskeleton protein RodZ-like C-terminal" evidence="2">
    <location>
        <begin position="265"/>
        <end position="335"/>
    </location>
</feature>
<dbReference type="PANTHER" id="PTHR34475">
    <property type="match status" value="1"/>
</dbReference>
<evidence type="ECO:0000256" key="1">
    <source>
        <dbReference type="SAM" id="Phobius"/>
    </source>
</evidence>
<dbReference type="EMBL" id="QPJU01000002">
    <property type="protein sequence ID" value="RCX10905.1"/>
    <property type="molecule type" value="Genomic_DNA"/>
</dbReference>
<dbReference type="InterPro" id="IPR025194">
    <property type="entry name" value="RodZ-like_C"/>
</dbReference>
<keyword evidence="1" id="KW-1133">Transmembrane helix</keyword>
<dbReference type="Pfam" id="PF13464">
    <property type="entry name" value="RodZ_C"/>
    <property type="match status" value="1"/>
</dbReference>
<dbReference type="Proteomes" id="UP000252174">
    <property type="component" value="Unassembled WGS sequence"/>
</dbReference>
<keyword evidence="1" id="KW-0472">Membrane</keyword>
<keyword evidence="1" id="KW-0812">Transmembrane</keyword>
<name>A0A369AP58_9BURK</name>
<comment type="caution">
    <text evidence="3">The sequence shown here is derived from an EMBL/GenBank/DDBJ whole genome shotgun (WGS) entry which is preliminary data.</text>
</comment>
<evidence type="ECO:0000313" key="4">
    <source>
        <dbReference type="Proteomes" id="UP000252174"/>
    </source>
</evidence>
<dbReference type="PANTHER" id="PTHR34475:SF1">
    <property type="entry name" value="CYTOSKELETON PROTEIN RODZ"/>
    <property type="match status" value="1"/>
</dbReference>
<sequence>MTDSHVAQVEPTQEAPKNEADAVRAGALLRAAREAAGVHIATLAGTLKVPLDKLQALENGDLAALPDMVFARALASSVCRSLKIDPAPVLALLPRAAPGPLPEQSAGINTPVKHMAGKSLDFSPSHGKHRWLGWLVLALLLGALALLFWPHGAPDRSTTEPSPVSAAAVGAAAATAPQPLEAQSALAPAPGPAVAQVVEAQTPAPAPASVASAAFAVTVETQRPSASATAAAPDGGGAAAASAAASSSPAPALAGSAAGTDLLLLRARSASWVQVRDAAGKVVQERTLQAGESLSVTGTPPLAVVLGRADAVEVFVRGQPFAPPAVSKGKVARFEVK</sequence>
<dbReference type="InterPro" id="IPR010982">
    <property type="entry name" value="Lambda_DNA-bd_dom_sf"/>
</dbReference>
<evidence type="ECO:0000313" key="3">
    <source>
        <dbReference type="EMBL" id="RCX10905.1"/>
    </source>
</evidence>
<dbReference type="OrthoDB" id="5293433at2"/>
<dbReference type="InterPro" id="IPR050400">
    <property type="entry name" value="Bact_Cytoskel_RodZ"/>
</dbReference>